<protein>
    <submittedName>
        <fullName evidence="3">Nitrate- and nitrite sensing domain-containing protein</fullName>
    </submittedName>
</protein>
<dbReference type="Proteomes" id="UP001521137">
    <property type="component" value="Unassembled WGS sequence"/>
</dbReference>
<dbReference type="Pfam" id="PF08376">
    <property type="entry name" value="NIT"/>
    <property type="match status" value="1"/>
</dbReference>
<comment type="caution">
    <text evidence="3">The sequence shown here is derived from an EMBL/GenBank/DDBJ whole genome shotgun (WGS) entry which is preliminary data.</text>
</comment>
<evidence type="ECO:0000313" key="4">
    <source>
        <dbReference type="Proteomes" id="UP001521137"/>
    </source>
</evidence>
<feature type="transmembrane region" description="Helical" evidence="1">
    <location>
        <begin position="6"/>
        <end position="24"/>
    </location>
</feature>
<evidence type="ECO:0000313" key="3">
    <source>
        <dbReference type="EMBL" id="MCF2948315.1"/>
    </source>
</evidence>
<evidence type="ECO:0000259" key="2">
    <source>
        <dbReference type="Pfam" id="PF08376"/>
    </source>
</evidence>
<dbReference type="EMBL" id="JAKGAS010000004">
    <property type="protein sequence ID" value="MCF2948315.1"/>
    <property type="molecule type" value="Genomic_DNA"/>
</dbReference>
<keyword evidence="1" id="KW-0472">Membrane</keyword>
<keyword evidence="1" id="KW-1133">Transmembrane helix</keyword>
<dbReference type="RefSeq" id="WP_235312022.1">
    <property type="nucleotide sequence ID" value="NZ_JAKGAS010000004.1"/>
</dbReference>
<accession>A0ABS9D7F4</accession>
<organism evidence="3 4">
    <name type="scientific">Paraglaciecola algarum</name>
    <dbReference type="NCBI Taxonomy" id="3050085"/>
    <lineage>
        <taxon>Bacteria</taxon>
        <taxon>Pseudomonadati</taxon>
        <taxon>Pseudomonadota</taxon>
        <taxon>Gammaproteobacteria</taxon>
        <taxon>Alteromonadales</taxon>
        <taxon>Alteromonadaceae</taxon>
        <taxon>Paraglaciecola</taxon>
    </lineage>
</organism>
<evidence type="ECO:0000256" key="1">
    <source>
        <dbReference type="SAM" id="Phobius"/>
    </source>
</evidence>
<keyword evidence="4" id="KW-1185">Reference proteome</keyword>
<name>A0ABS9D7F4_9ALTE</name>
<gene>
    <name evidence="3" type="ORF">L0668_09375</name>
</gene>
<sequence length="285" mass="32551">MKETLLGAAIIATISVVTIIYITWKRKQHWLNQQAAVEQVFKVKKIIAMTQKHRGMCASFLQGKTETQSELTQIVQTIHPIIEQLNTQKLIKQQDRWVGYQDHWGRLSKQATKLTLEESFQQHTNLITNLLYLFEDIAEQQNISSTFFADANSSKTLWQTLPFAAEFIGQSRAIGVAIAAKGTSTQVDKVKLGYLETKINQLSQTVFKHFADKRFSHPEHNQILKIAQESCQYFLALLHTELLEVNKVTIAPETYFEAASKAMNGINRLLDNELQALKQQVKKSY</sequence>
<proteinExistence type="predicted"/>
<dbReference type="InterPro" id="IPR013587">
    <property type="entry name" value="Nitrate/nitrite_sensing"/>
</dbReference>
<feature type="domain" description="Nitrate/nitrite sensing protein" evidence="2">
    <location>
        <begin position="47"/>
        <end position="271"/>
    </location>
</feature>
<keyword evidence="1" id="KW-0812">Transmembrane</keyword>
<reference evidence="3 4" key="1">
    <citation type="submission" date="2022-01" db="EMBL/GenBank/DDBJ databases">
        <title>Paraglaciecola sp. G1-23.</title>
        <authorList>
            <person name="Jin M.S."/>
            <person name="Han D.M."/>
            <person name="Kim H.M."/>
            <person name="Jeon C.O."/>
        </authorList>
    </citation>
    <scope>NUCLEOTIDE SEQUENCE [LARGE SCALE GENOMIC DNA]</scope>
    <source>
        <strain evidence="3 4">G1-23</strain>
    </source>
</reference>